<keyword evidence="10" id="KW-1185">Reference proteome</keyword>
<evidence type="ECO:0000256" key="5">
    <source>
        <dbReference type="ARBA" id="ARBA00020164"/>
    </source>
</evidence>
<dbReference type="InterPro" id="IPR005128">
    <property type="entry name" value="Acetolactate_a_deCO2ase"/>
</dbReference>
<evidence type="ECO:0000256" key="1">
    <source>
        <dbReference type="ARBA" id="ARBA00001784"/>
    </source>
</evidence>
<evidence type="ECO:0000256" key="3">
    <source>
        <dbReference type="ARBA" id="ARBA00007106"/>
    </source>
</evidence>
<dbReference type="GO" id="GO:0045151">
    <property type="term" value="P:acetoin biosynthetic process"/>
    <property type="evidence" value="ECO:0007669"/>
    <property type="project" value="UniProtKB-KW"/>
</dbReference>
<dbReference type="EC" id="4.1.1.5" evidence="4"/>
<dbReference type="Gene3D" id="3.30.1330.80">
    <property type="entry name" value="Hypothetical protein, similar to alpha- acetolactate decarboxylase, domain 2"/>
    <property type="match status" value="2"/>
</dbReference>
<dbReference type="Proteomes" id="UP000248405">
    <property type="component" value="Unassembled WGS sequence"/>
</dbReference>
<dbReference type="RefSeq" id="XP_025563193.1">
    <property type="nucleotide sequence ID" value="XM_025703030.1"/>
</dbReference>
<dbReference type="EMBL" id="KZ821623">
    <property type="protein sequence ID" value="PYH69399.1"/>
    <property type="molecule type" value="Genomic_DNA"/>
</dbReference>
<dbReference type="PIRSF" id="PIRSF001332">
    <property type="entry name" value="Acetolac_decarb"/>
    <property type="match status" value="1"/>
</dbReference>
<evidence type="ECO:0000313" key="10">
    <source>
        <dbReference type="Proteomes" id="UP000248405"/>
    </source>
</evidence>
<evidence type="ECO:0000256" key="8">
    <source>
        <dbReference type="ARBA" id="ARBA00023239"/>
    </source>
</evidence>
<evidence type="ECO:0000256" key="2">
    <source>
        <dbReference type="ARBA" id="ARBA00005170"/>
    </source>
</evidence>
<dbReference type="NCBIfam" id="TIGR01252">
    <property type="entry name" value="acetolac_decarb"/>
    <property type="match status" value="1"/>
</dbReference>
<sequence length="241" mass="26521">MANCIYQYSVLGALMNGICQDGTTAQNILRHGDHGIGTIRGLNGELVIIDGVAYHFPANGPLRPVEATDIIPFAMTTRFQPTLTSHVPCISMTSLFDSLLPVFPDEQNVFLSIRLVASFSRVVFRVIPAQSKPRESLLDLAKRQEIRECTRIQGTLFGFWSPRYTSGFSIPGFHLHLLSADRTVGGHVIDFDAEDGQLAAAVVRNYQVELPASEEFREAPLNCVKEQDLHTAEGSPAPRQA</sequence>
<comment type="pathway">
    <text evidence="2">Polyol metabolism; (R,R)-butane-2,3-diol biosynthesis; (R,R)-butane-2,3-diol from pyruvate: step 2/3.</text>
</comment>
<dbReference type="GO" id="GO:0047605">
    <property type="term" value="F:acetolactate decarboxylase activity"/>
    <property type="evidence" value="ECO:0007669"/>
    <property type="project" value="UniProtKB-EC"/>
</dbReference>
<accession>A0A319BAH7</accession>
<gene>
    <name evidence="9" type="ORF">BO88DRAFT_339487</name>
</gene>
<proteinExistence type="inferred from homology"/>
<organism evidence="9 10">
    <name type="scientific">Aspergillus vadensis (strain CBS 113365 / IMI 142717 / IBT 24658)</name>
    <dbReference type="NCBI Taxonomy" id="1448311"/>
    <lineage>
        <taxon>Eukaryota</taxon>
        <taxon>Fungi</taxon>
        <taxon>Dikarya</taxon>
        <taxon>Ascomycota</taxon>
        <taxon>Pezizomycotina</taxon>
        <taxon>Eurotiomycetes</taxon>
        <taxon>Eurotiomycetidae</taxon>
        <taxon>Eurotiales</taxon>
        <taxon>Aspergillaceae</taxon>
        <taxon>Aspergillus</taxon>
        <taxon>Aspergillus subgen. Circumdati</taxon>
    </lineage>
</organism>
<name>A0A319BAH7_ASPVC</name>
<dbReference type="OrthoDB" id="509395at2759"/>
<reference evidence="9" key="1">
    <citation type="submission" date="2016-12" db="EMBL/GenBank/DDBJ databases">
        <title>The genomes of Aspergillus section Nigri reveals drivers in fungal speciation.</title>
        <authorList>
            <consortium name="DOE Joint Genome Institute"/>
            <person name="Vesth T.C."/>
            <person name="Nybo J."/>
            <person name="Theobald S."/>
            <person name="Brandl J."/>
            <person name="Frisvad J.C."/>
            <person name="Nielsen K.F."/>
            <person name="Lyhne E.K."/>
            <person name="Kogle M.E."/>
            <person name="Kuo A."/>
            <person name="Riley R."/>
            <person name="Clum A."/>
            <person name="Nolan M."/>
            <person name="Lipzen A."/>
            <person name="Salamov A."/>
            <person name="Henrissat B."/>
            <person name="Wiebenga A."/>
            <person name="De Vries R.P."/>
            <person name="Grigoriev I.V."/>
            <person name="Mortensen U.H."/>
            <person name="Andersen M.R."/>
            <person name="Baker S.E."/>
        </authorList>
    </citation>
    <scope>NUCLEOTIDE SEQUENCE [LARGE SCALE GENOMIC DNA]</scope>
    <source>
        <strain evidence="9">CBS 113365</strain>
    </source>
</reference>
<evidence type="ECO:0000313" key="9">
    <source>
        <dbReference type="EMBL" id="PYH69399.1"/>
    </source>
</evidence>
<dbReference type="GeneID" id="37207622"/>
<dbReference type="AlphaFoldDB" id="A0A319BAH7"/>
<keyword evidence="7" id="KW-0005">Acetoin biosynthesis</keyword>
<comment type="similarity">
    <text evidence="3">Belongs to the alpha-acetolactate decarboxylase family.</text>
</comment>
<dbReference type="Pfam" id="PF03306">
    <property type="entry name" value="AAL_decarboxy"/>
    <property type="match status" value="1"/>
</dbReference>
<evidence type="ECO:0000256" key="6">
    <source>
        <dbReference type="ARBA" id="ARBA00022793"/>
    </source>
</evidence>
<dbReference type="UniPathway" id="UPA00626">
    <property type="reaction ID" value="UER00678"/>
</dbReference>
<evidence type="ECO:0000256" key="4">
    <source>
        <dbReference type="ARBA" id="ARBA00013204"/>
    </source>
</evidence>
<dbReference type="SUPFAM" id="SSF117856">
    <property type="entry name" value="AF0104/ALDC/Ptd012-like"/>
    <property type="match status" value="1"/>
</dbReference>
<dbReference type="PANTHER" id="PTHR35524">
    <property type="entry name" value="ALPHA-ACETOLACTATE DECARBOXYLASE"/>
    <property type="match status" value="1"/>
</dbReference>
<dbReference type="PANTHER" id="PTHR35524:SF1">
    <property type="entry name" value="ALPHA-ACETOLACTATE DECARBOXYLASE"/>
    <property type="match status" value="1"/>
</dbReference>
<keyword evidence="6" id="KW-0210">Decarboxylase</keyword>
<protein>
    <recommendedName>
        <fullName evidence="5">Alpha-acetolactate decarboxylase</fullName>
        <ecNumber evidence="4">4.1.1.5</ecNumber>
    </recommendedName>
</protein>
<keyword evidence="8" id="KW-0456">Lyase</keyword>
<dbReference type="CDD" id="cd17299">
    <property type="entry name" value="acetolactate_decarboxylase"/>
    <property type="match status" value="1"/>
</dbReference>
<comment type="catalytic activity">
    <reaction evidence="1">
        <text>(2S)-2-acetolactate + H(+) = (R)-acetoin + CO2</text>
        <dbReference type="Rhea" id="RHEA:21580"/>
        <dbReference type="ChEBI" id="CHEBI:15378"/>
        <dbReference type="ChEBI" id="CHEBI:15686"/>
        <dbReference type="ChEBI" id="CHEBI:16526"/>
        <dbReference type="ChEBI" id="CHEBI:58476"/>
        <dbReference type="EC" id="4.1.1.5"/>
    </reaction>
</comment>
<evidence type="ECO:0000256" key="7">
    <source>
        <dbReference type="ARBA" id="ARBA00023061"/>
    </source>
</evidence>